<reference evidence="1" key="1">
    <citation type="submission" date="2022-07" db="EMBL/GenBank/DDBJ databases">
        <title>Taxonomy of Novel Oxalotrophic and Methylotrophic Bacteria.</title>
        <authorList>
            <person name="Sahin N."/>
            <person name="Tani A."/>
        </authorList>
    </citation>
    <scope>NUCLEOTIDE SEQUENCE</scope>
    <source>
        <strain evidence="1">Y10</strain>
    </source>
</reference>
<sequence>MVLLILLIFNDCTPKKKRSVEVDVVINFTSSVGELKEYRIDGEEIFFRKLKGETEFYRKFKSKKVSNYLKNYEFKDMKLPNSEADNIYINSFDKDGIERKFRNDYNLVFMIDSLLRHEKQIKVSYQPLFSSYFVLKGIENDSINLFMTKGFYFLTELISKSGYLGTYKNEIDEKNSAVRKVFYDNLSLMNNDIIDDMFIDISLNRLYLVKKDSVMKYEIDFNVENFINKIRN</sequence>
<dbReference type="Proteomes" id="UP001143543">
    <property type="component" value="Unassembled WGS sequence"/>
</dbReference>
<gene>
    <name evidence="1" type="ORF">Y10_22180</name>
</gene>
<evidence type="ECO:0000313" key="1">
    <source>
        <dbReference type="EMBL" id="GLB49850.1"/>
    </source>
</evidence>
<comment type="caution">
    <text evidence="1">The sequence shown here is derived from an EMBL/GenBank/DDBJ whole genome shotgun (WGS) entry which is preliminary data.</text>
</comment>
<organism evidence="1 2">
    <name type="scientific">Neptunitalea lumnitzerae</name>
    <dbReference type="NCBI Taxonomy" id="2965509"/>
    <lineage>
        <taxon>Bacteria</taxon>
        <taxon>Pseudomonadati</taxon>
        <taxon>Bacteroidota</taxon>
        <taxon>Flavobacteriia</taxon>
        <taxon>Flavobacteriales</taxon>
        <taxon>Flavobacteriaceae</taxon>
        <taxon>Neptunitalea</taxon>
    </lineage>
</organism>
<evidence type="ECO:0000313" key="2">
    <source>
        <dbReference type="Proteomes" id="UP001143543"/>
    </source>
</evidence>
<keyword evidence="2" id="KW-1185">Reference proteome</keyword>
<proteinExistence type="predicted"/>
<accession>A0ABQ5MLA7</accession>
<dbReference type="EMBL" id="BRVO01000002">
    <property type="protein sequence ID" value="GLB49850.1"/>
    <property type="molecule type" value="Genomic_DNA"/>
</dbReference>
<protein>
    <submittedName>
        <fullName evidence="1">Uncharacterized protein</fullName>
    </submittedName>
</protein>
<name>A0ABQ5MLA7_9FLAO</name>